<keyword evidence="7" id="KW-0408">Iron</keyword>
<dbReference type="Gene3D" id="3.80.30.20">
    <property type="entry name" value="tm_1862 like domain"/>
    <property type="match status" value="1"/>
</dbReference>
<dbReference type="PANTHER" id="PTHR43837">
    <property type="entry name" value="RIBOSOMAL PROTEIN S12 METHYLTHIOTRANSFERASE RIMO"/>
    <property type="match status" value="1"/>
</dbReference>
<keyword evidence="6" id="KW-0479">Metal-binding</keyword>
<dbReference type="SFLD" id="SFLDG01082">
    <property type="entry name" value="B12-binding_domain_containing"/>
    <property type="match status" value="1"/>
</dbReference>
<dbReference type="InterPro" id="IPR005839">
    <property type="entry name" value="Methylthiotransferase"/>
</dbReference>
<evidence type="ECO:0000256" key="2">
    <source>
        <dbReference type="ARBA" id="ARBA00022485"/>
    </source>
</evidence>
<dbReference type="AlphaFoldDB" id="A0A1V1P6H3"/>
<accession>A0A1V1P6H3</accession>
<dbReference type="SFLD" id="SFLDS00029">
    <property type="entry name" value="Radical_SAM"/>
    <property type="match status" value="1"/>
</dbReference>
<evidence type="ECO:0000259" key="9">
    <source>
        <dbReference type="PROSITE" id="PS50926"/>
    </source>
</evidence>
<dbReference type="CDD" id="cd01335">
    <property type="entry name" value="Radical_SAM"/>
    <property type="match status" value="1"/>
</dbReference>
<feature type="domain" description="TRAM" evidence="9">
    <location>
        <begin position="241"/>
        <end position="308"/>
    </location>
</feature>
<dbReference type="GO" id="GO:0051539">
    <property type="term" value="F:4 iron, 4 sulfur cluster binding"/>
    <property type="evidence" value="ECO:0007669"/>
    <property type="project" value="UniProtKB-KW"/>
</dbReference>
<dbReference type="InterPro" id="IPR012340">
    <property type="entry name" value="NA-bd_OB-fold"/>
</dbReference>
<proteinExistence type="predicted"/>
<dbReference type="SUPFAM" id="SSF102114">
    <property type="entry name" value="Radical SAM enzymes"/>
    <property type="match status" value="1"/>
</dbReference>
<reference evidence="12" key="1">
    <citation type="submission" date="2012-11" db="EMBL/GenBank/DDBJ databases">
        <authorList>
            <person name="Lucero-Rivera Y.E."/>
            <person name="Tovar-Ramirez D."/>
        </authorList>
    </citation>
    <scope>NUCLEOTIDE SEQUENCE [LARGE SCALE GENOMIC DNA]</scope>
    <source>
        <strain evidence="12">Araruama</strain>
    </source>
</reference>
<evidence type="ECO:0000256" key="4">
    <source>
        <dbReference type="ARBA" id="ARBA00022679"/>
    </source>
</evidence>
<evidence type="ECO:0000259" key="10">
    <source>
        <dbReference type="PROSITE" id="PS51918"/>
    </source>
</evidence>
<dbReference type="InterPro" id="IPR005840">
    <property type="entry name" value="Ribosomal_uS12_MeSTrfase_RimO"/>
</dbReference>
<dbReference type="InterPro" id="IPR006638">
    <property type="entry name" value="Elp3/MiaA/NifB-like_rSAM"/>
</dbReference>
<dbReference type="FunFam" id="3.80.30.20:FF:000001">
    <property type="entry name" value="tRNA-2-methylthio-N(6)-dimethylallyladenosine synthase 2"/>
    <property type="match status" value="1"/>
</dbReference>
<evidence type="ECO:0000256" key="6">
    <source>
        <dbReference type="ARBA" id="ARBA00022723"/>
    </source>
</evidence>
<dbReference type="PANTHER" id="PTHR43837:SF1">
    <property type="entry name" value="RIBOSOMAL PROTEIN US12 METHYLTHIOTRANSFERASE RIMO"/>
    <property type="match status" value="1"/>
</dbReference>
<dbReference type="EMBL" id="ATBP01000428">
    <property type="protein sequence ID" value="ETR70410.1"/>
    <property type="molecule type" value="Genomic_DNA"/>
</dbReference>
<dbReference type="InterPro" id="IPR020612">
    <property type="entry name" value="Methylthiotransferase_CS"/>
</dbReference>
<keyword evidence="4 11" id="KW-0808">Transferase</keyword>
<protein>
    <submittedName>
        <fullName evidence="11">Ribosomal protein S12 methylthiotransferase</fullName>
    </submittedName>
</protein>
<evidence type="ECO:0000313" key="12">
    <source>
        <dbReference type="Proteomes" id="UP000189670"/>
    </source>
</evidence>
<comment type="caution">
    <text evidence="11">The sequence shown here is derived from an EMBL/GenBank/DDBJ whole genome shotgun (WGS) entry which is preliminary data.</text>
</comment>
<dbReference type="Pfam" id="PF04055">
    <property type="entry name" value="Radical_SAM"/>
    <property type="match status" value="1"/>
</dbReference>
<dbReference type="Gene3D" id="2.40.50.140">
    <property type="entry name" value="Nucleic acid-binding proteins"/>
    <property type="match status" value="1"/>
</dbReference>
<evidence type="ECO:0000256" key="5">
    <source>
        <dbReference type="ARBA" id="ARBA00022691"/>
    </source>
</evidence>
<comment type="cofactor">
    <cofactor evidence="1">
        <name>[4Fe-4S] cluster</name>
        <dbReference type="ChEBI" id="CHEBI:49883"/>
    </cofactor>
</comment>
<evidence type="ECO:0000256" key="8">
    <source>
        <dbReference type="ARBA" id="ARBA00023014"/>
    </source>
</evidence>
<dbReference type="Pfam" id="PF18693">
    <property type="entry name" value="TRAM_2"/>
    <property type="match status" value="1"/>
</dbReference>
<name>A0A1V1P6H3_9BACT</name>
<keyword evidence="2" id="KW-0004">4Fe-4S</keyword>
<dbReference type="NCBIfam" id="TIGR00089">
    <property type="entry name" value="MiaB/RimO family radical SAM methylthiotransferase"/>
    <property type="match status" value="1"/>
</dbReference>
<evidence type="ECO:0000313" key="11">
    <source>
        <dbReference type="EMBL" id="ETR70410.1"/>
    </source>
</evidence>
<dbReference type="PROSITE" id="PS51918">
    <property type="entry name" value="RADICAL_SAM"/>
    <property type="match status" value="1"/>
</dbReference>
<feature type="domain" description="Radical SAM core" evidence="10">
    <location>
        <begin position="3"/>
        <end position="238"/>
    </location>
</feature>
<evidence type="ECO:0000256" key="3">
    <source>
        <dbReference type="ARBA" id="ARBA00022490"/>
    </source>
</evidence>
<dbReference type="InterPro" id="IPR002792">
    <property type="entry name" value="TRAM_dom"/>
</dbReference>
<dbReference type="Proteomes" id="UP000189670">
    <property type="component" value="Unassembled WGS sequence"/>
</dbReference>
<keyword evidence="5" id="KW-0949">S-adenosyl-L-methionine</keyword>
<sequence length="308" mass="35623">MFPKDQKTAYIRIAEGCSLHCTYCIIPKLRGPYQSVPIEYILNDFNHCLNADIKEIILVAQDTASYGKDLQHSNMTLSRLLIQLAEKIESLNCKTRIRILYMNPQHINDALIQTIKRYPSICPYVDMPIQHACDDVLKKMNRPYTKTDLYRLIEKMRSNIPNIALRTSLLVGFPGEKENQFQELIDFVQDIQFDHLGVFDYSDSDDLASHHIKDHVDDMEKEARHHELMTCQADISYQRQQRYVGQVLDVLTEELSDDDPPLREGRTVFQAPEIDGLTLIAGHKVEQGKIYPVRITQAMHYDLLGEIM</sequence>
<dbReference type="GO" id="GO:0035599">
    <property type="term" value="F:aspartic acid methylthiotransferase activity"/>
    <property type="evidence" value="ECO:0007669"/>
    <property type="project" value="TreeGrafter"/>
</dbReference>
<dbReference type="GO" id="GO:0005829">
    <property type="term" value="C:cytosol"/>
    <property type="evidence" value="ECO:0007669"/>
    <property type="project" value="TreeGrafter"/>
</dbReference>
<dbReference type="GO" id="GO:0046872">
    <property type="term" value="F:metal ion binding"/>
    <property type="evidence" value="ECO:0007669"/>
    <property type="project" value="UniProtKB-KW"/>
</dbReference>
<gene>
    <name evidence="11" type="ORF">OMM_03260</name>
</gene>
<keyword evidence="11" id="KW-0689">Ribosomal protein</keyword>
<dbReference type="GO" id="GO:0006400">
    <property type="term" value="P:tRNA modification"/>
    <property type="evidence" value="ECO:0007669"/>
    <property type="project" value="InterPro"/>
</dbReference>
<keyword evidence="8" id="KW-0411">Iron-sulfur</keyword>
<dbReference type="PROSITE" id="PS50926">
    <property type="entry name" value="TRAM"/>
    <property type="match status" value="1"/>
</dbReference>
<keyword evidence="3" id="KW-0963">Cytoplasm</keyword>
<keyword evidence="11" id="KW-0687">Ribonucleoprotein</keyword>
<organism evidence="11 12">
    <name type="scientific">Candidatus Magnetoglobus multicellularis str. Araruama</name>
    <dbReference type="NCBI Taxonomy" id="890399"/>
    <lineage>
        <taxon>Bacteria</taxon>
        <taxon>Pseudomonadati</taxon>
        <taxon>Thermodesulfobacteriota</taxon>
        <taxon>Desulfobacteria</taxon>
        <taxon>Desulfobacterales</taxon>
        <taxon>Desulfobacteraceae</taxon>
        <taxon>Candidatus Magnetoglobus</taxon>
    </lineage>
</organism>
<dbReference type="SMART" id="SM00729">
    <property type="entry name" value="Elp3"/>
    <property type="match status" value="1"/>
</dbReference>
<dbReference type="InterPro" id="IPR023404">
    <property type="entry name" value="rSAM_horseshoe"/>
</dbReference>
<dbReference type="InterPro" id="IPR007197">
    <property type="entry name" value="rSAM"/>
</dbReference>
<dbReference type="PROSITE" id="PS01278">
    <property type="entry name" value="MTTASE_RADICAL"/>
    <property type="match status" value="1"/>
</dbReference>
<evidence type="ECO:0000256" key="7">
    <source>
        <dbReference type="ARBA" id="ARBA00023004"/>
    </source>
</evidence>
<dbReference type="GO" id="GO:0005840">
    <property type="term" value="C:ribosome"/>
    <property type="evidence" value="ECO:0007669"/>
    <property type="project" value="UniProtKB-KW"/>
</dbReference>
<dbReference type="InterPro" id="IPR058240">
    <property type="entry name" value="rSAM_sf"/>
</dbReference>
<evidence type="ECO:0000256" key="1">
    <source>
        <dbReference type="ARBA" id="ARBA00001966"/>
    </source>
</evidence>